<dbReference type="Proteomes" id="UP000250790">
    <property type="component" value="Unassembled WGS sequence"/>
</dbReference>
<dbReference type="Gene3D" id="2.40.420.20">
    <property type="match status" value="1"/>
</dbReference>
<dbReference type="AlphaFoldDB" id="A0A315EHF0"/>
<keyword evidence="1" id="KW-0175">Coiled coil</keyword>
<evidence type="ECO:0000256" key="2">
    <source>
        <dbReference type="SAM" id="Phobius"/>
    </source>
</evidence>
<dbReference type="RefSeq" id="WP_108311512.1">
    <property type="nucleotide sequence ID" value="NZ_NESN01000001.1"/>
</dbReference>
<reference evidence="3 4" key="1">
    <citation type="submission" date="2017-04" db="EMBL/GenBank/DDBJ databases">
        <title>Unexpected and diverse lifestyles within the genus Limnohabitans.</title>
        <authorList>
            <person name="Kasalicky V."/>
            <person name="Mehrshad M."/>
            <person name="Andrei S.-A."/>
            <person name="Salcher M."/>
            <person name="Kratochvilova H."/>
            <person name="Simek K."/>
            <person name="Ghai R."/>
        </authorList>
    </citation>
    <scope>NUCLEOTIDE SEQUENCE [LARGE SCALE GENOMIC DNA]</scope>
    <source>
        <strain evidence="3 4">II-B4</strain>
    </source>
</reference>
<keyword evidence="2" id="KW-0472">Membrane</keyword>
<keyword evidence="2" id="KW-1133">Transmembrane helix</keyword>
<feature type="coiled-coil region" evidence="1">
    <location>
        <begin position="121"/>
        <end position="148"/>
    </location>
</feature>
<evidence type="ECO:0008006" key="5">
    <source>
        <dbReference type="Google" id="ProtNLM"/>
    </source>
</evidence>
<feature type="transmembrane region" description="Helical" evidence="2">
    <location>
        <begin position="13"/>
        <end position="32"/>
    </location>
</feature>
<dbReference type="EMBL" id="NESN01000001">
    <property type="protein sequence ID" value="PUE55522.1"/>
    <property type="molecule type" value="Genomic_DNA"/>
</dbReference>
<keyword evidence="2" id="KW-0812">Transmembrane</keyword>
<evidence type="ECO:0000313" key="3">
    <source>
        <dbReference type="EMBL" id="PUE55522.1"/>
    </source>
</evidence>
<sequence length="415" mass="43985">MNPNTSPGFLKRWGPWSLAGLGVIALAIWALMPRPLVVEVGTVSTGRFEQAIDEDGQLRVKNRYVISAPMPAELIRPALKVGDYVRAGDVVATLVPLAPNMIDDRNRLILRQRVGRDDAARMAAAAQLQRLQTTLTQTELEAQRAQQLAKDNFIAAAALDQALLASRAAAQALAAGQAQLQVAEFSLAESQAALAKSRPSSLTPQNTLSLKSPVDGQVVKLHLSSNAPVVAGQALLEIGDIRDMEAVVGVLSSDARQMTTGTTVLISAGVGAPPMSGHVTRIEPVAFTKVSALGIEEQRVNVLIDLAPLPDSTQRLGDGFRVAAHITLFAQENALLVPSAALLREGTGWQVLVIQNGRAHAKSVTVKERNADMAWVIPDQGAGVRSGDSVLLYPGTITDGQRVKVTSRLGSKTSP</sequence>
<keyword evidence="4" id="KW-1185">Reference proteome</keyword>
<organism evidence="3 4">
    <name type="scientific">Limnohabitans parvus II-B4</name>
    <dbReference type="NCBI Taxonomy" id="1293052"/>
    <lineage>
        <taxon>Bacteria</taxon>
        <taxon>Pseudomonadati</taxon>
        <taxon>Pseudomonadota</taxon>
        <taxon>Betaproteobacteria</taxon>
        <taxon>Burkholderiales</taxon>
        <taxon>Comamonadaceae</taxon>
        <taxon>Limnohabitans</taxon>
    </lineage>
</organism>
<gene>
    <name evidence="3" type="ORF">B9Z37_02895</name>
</gene>
<dbReference type="GO" id="GO:0015562">
    <property type="term" value="F:efflux transmembrane transporter activity"/>
    <property type="evidence" value="ECO:0007669"/>
    <property type="project" value="TreeGrafter"/>
</dbReference>
<evidence type="ECO:0000313" key="4">
    <source>
        <dbReference type="Proteomes" id="UP000250790"/>
    </source>
</evidence>
<dbReference type="Gene3D" id="2.40.50.100">
    <property type="match status" value="1"/>
</dbReference>
<dbReference type="OrthoDB" id="9791520at2"/>
<proteinExistence type="predicted"/>
<evidence type="ECO:0000256" key="1">
    <source>
        <dbReference type="SAM" id="Coils"/>
    </source>
</evidence>
<comment type="caution">
    <text evidence="3">The sequence shown here is derived from an EMBL/GenBank/DDBJ whole genome shotgun (WGS) entry which is preliminary data.</text>
</comment>
<dbReference type="Gene3D" id="1.10.287.470">
    <property type="entry name" value="Helix hairpin bin"/>
    <property type="match status" value="1"/>
</dbReference>
<name>A0A315EHF0_9BURK</name>
<protein>
    <recommendedName>
        <fullName evidence="5">RND efflux pump membrane fusion protein barrel-sandwich domain-containing protein</fullName>
    </recommendedName>
</protein>
<accession>A0A315EHF0</accession>
<dbReference type="PANTHER" id="PTHR30469">
    <property type="entry name" value="MULTIDRUG RESISTANCE PROTEIN MDTA"/>
    <property type="match status" value="1"/>
</dbReference>
<dbReference type="PANTHER" id="PTHR30469:SF15">
    <property type="entry name" value="HLYD FAMILY OF SECRETION PROTEINS"/>
    <property type="match status" value="1"/>
</dbReference>
<dbReference type="GO" id="GO:1990281">
    <property type="term" value="C:efflux pump complex"/>
    <property type="evidence" value="ECO:0007669"/>
    <property type="project" value="TreeGrafter"/>
</dbReference>